<evidence type="ECO:0000256" key="3">
    <source>
        <dbReference type="ARBA" id="ARBA00022622"/>
    </source>
</evidence>
<evidence type="ECO:0000313" key="13">
    <source>
        <dbReference type="Proteomes" id="UP001443914"/>
    </source>
</evidence>
<feature type="region of interest" description="Disordered" evidence="10">
    <location>
        <begin position="116"/>
        <end position="163"/>
    </location>
</feature>
<accession>A0AAW1HKA6</accession>
<dbReference type="CDD" id="cd11019">
    <property type="entry name" value="OsENODL1_like"/>
    <property type="match status" value="1"/>
</dbReference>
<dbReference type="GO" id="GO:0005886">
    <property type="term" value="C:plasma membrane"/>
    <property type="evidence" value="ECO:0007669"/>
    <property type="project" value="UniProtKB-SubCell"/>
</dbReference>
<dbReference type="Pfam" id="PF02298">
    <property type="entry name" value="Cu_bind_like"/>
    <property type="match status" value="1"/>
</dbReference>
<keyword evidence="7" id="KW-0325">Glycoprotein</keyword>
<evidence type="ECO:0000256" key="10">
    <source>
        <dbReference type="SAM" id="MobiDB-lite"/>
    </source>
</evidence>
<feature type="compositionally biased region" description="Low complexity" evidence="10">
    <location>
        <begin position="142"/>
        <end position="159"/>
    </location>
</feature>
<dbReference type="GO" id="GO:0009055">
    <property type="term" value="F:electron transfer activity"/>
    <property type="evidence" value="ECO:0007669"/>
    <property type="project" value="InterPro"/>
</dbReference>
<keyword evidence="8" id="KW-0449">Lipoprotein</keyword>
<dbReference type="Proteomes" id="UP001443914">
    <property type="component" value="Unassembled WGS sequence"/>
</dbReference>
<dbReference type="PROSITE" id="PS51485">
    <property type="entry name" value="PHYTOCYANIN"/>
    <property type="match status" value="1"/>
</dbReference>
<dbReference type="Gene3D" id="2.60.40.420">
    <property type="entry name" value="Cupredoxins - blue copper proteins"/>
    <property type="match status" value="1"/>
</dbReference>
<feature type="compositionally biased region" description="Pro residues" evidence="10">
    <location>
        <begin position="116"/>
        <end position="141"/>
    </location>
</feature>
<evidence type="ECO:0000256" key="4">
    <source>
        <dbReference type="ARBA" id="ARBA00022729"/>
    </source>
</evidence>
<keyword evidence="2" id="KW-1003">Cell membrane</keyword>
<sequence>MLFLSSSQGYKFYVGGKDGWVLNPSESYSHWAGRNRFQVNDTLLFKLKKGEDSVLIVTKDNYNECNVNNPISSLSNEESVYTFTRSGPHYFISSNTDHCNKGQKILIVVLAIRPKNPPPPSSSGPSPPPPSEPVSPTPSPTPSTEDGSSPPSQKNNNSSGVSLKSPLMGVVLSVVVGVSVVLVGWSS</sequence>
<evidence type="ECO:0000256" key="2">
    <source>
        <dbReference type="ARBA" id="ARBA00022475"/>
    </source>
</evidence>
<keyword evidence="5" id="KW-0472">Membrane</keyword>
<dbReference type="InterPro" id="IPR003245">
    <property type="entry name" value="Phytocyanin_dom"/>
</dbReference>
<gene>
    <name evidence="12" type="ORF">RND81_11G104100</name>
</gene>
<name>A0AAW1HKA6_SAPOF</name>
<evidence type="ECO:0000256" key="8">
    <source>
        <dbReference type="ARBA" id="ARBA00023288"/>
    </source>
</evidence>
<evidence type="ECO:0000313" key="12">
    <source>
        <dbReference type="EMBL" id="KAK9676827.1"/>
    </source>
</evidence>
<dbReference type="AlphaFoldDB" id="A0AAW1HKA6"/>
<reference evidence="12" key="1">
    <citation type="submission" date="2024-03" db="EMBL/GenBank/DDBJ databases">
        <title>WGS assembly of Saponaria officinalis var. Norfolk2.</title>
        <authorList>
            <person name="Jenkins J."/>
            <person name="Shu S."/>
            <person name="Grimwood J."/>
            <person name="Barry K."/>
            <person name="Goodstein D."/>
            <person name="Schmutz J."/>
            <person name="Leebens-Mack J."/>
            <person name="Osbourn A."/>
        </authorList>
    </citation>
    <scope>NUCLEOTIDE SEQUENCE [LARGE SCALE GENOMIC DNA]</scope>
    <source>
        <strain evidence="12">JIC</strain>
    </source>
</reference>
<keyword evidence="3" id="KW-0336">GPI-anchor</keyword>
<organism evidence="12 13">
    <name type="scientific">Saponaria officinalis</name>
    <name type="common">Common soapwort</name>
    <name type="synonym">Lychnis saponaria</name>
    <dbReference type="NCBI Taxonomy" id="3572"/>
    <lineage>
        <taxon>Eukaryota</taxon>
        <taxon>Viridiplantae</taxon>
        <taxon>Streptophyta</taxon>
        <taxon>Embryophyta</taxon>
        <taxon>Tracheophyta</taxon>
        <taxon>Spermatophyta</taxon>
        <taxon>Magnoliopsida</taxon>
        <taxon>eudicotyledons</taxon>
        <taxon>Gunneridae</taxon>
        <taxon>Pentapetalae</taxon>
        <taxon>Caryophyllales</taxon>
        <taxon>Caryophyllaceae</taxon>
        <taxon>Caryophylleae</taxon>
        <taxon>Saponaria</taxon>
    </lineage>
</organism>
<evidence type="ECO:0000256" key="9">
    <source>
        <dbReference type="ARBA" id="ARBA00035011"/>
    </source>
</evidence>
<evidence type="ECO:0000256" key="7">
    <source>
        <dbReference type="ARBA" id="ARBA00023180"/>
    </source>
</evidence>
<evidence type="ECO:0000259" key="11">
    <source>
        <dbReference type="PROSITE" id="PS51485"/>
    </source>
</evidence>
<evidence type="ECO:0000256" key="1">
    <source>
        <dbReference type="ARBA" id="ARBA00004609"/>
    </source>
</evidence>
<comment type="similarity">
    <text evidence="9">Belongs to the early nodulin-like (ENODL) family.</text>
</comment>
<evidence type="ECO:0000256" key="6">
    <source>
        <dbReference type="ARBA" id="ARBA00023157"/>
    </source>
</evidence>
<evidence type="ECO:0000256" key="5">
    <source>
        <dbReference type="ARBA" id="ARBA00023136"/>
    </source>
</evidence>
<dbReference type="GO" id="GO:0098552">
    <property type="term" value="C:side of membrane"/>
    <property type="evidence" value="ECO:0007669"/>
    <property type="project" value="UniProtKB-KW"/>
</dbReference>
<dbReference type="InterPro" id="IPR008972">
    <property type="entry name" value="Cupredoxin"/>
</dbReference>
<keyword evidence="13" id="KW-1185">Reference proteome</keyword>
<dbReference type="EMBL" id="JBDFQZ010000011">
    <property type="protein sequence ID" value="KAK9676827.1"/>
    <property type="molecule type" value="Genomic_DNA"/>
</dbReference>
<proteinExistence type="inferred from homology"/>
<dbReference type="InterPro" id="IPR041846">
    <property type="entry name" value="ENL_dom"/>
</dbReference>
<keyword evidence="4" id="KW-0732">Signal</keyword>
<feature type="domain" description="Phytocyanin" evidence="11">
    <location>
        <begin position="10"/>
        <end position="111"/>
    </location>
</feature>
<dbReference type="FunFam" id="2.60.40.420:FF:000010">
    <property type="entry name" value="Early nodulin-like protein 1"/>
    <property type="match status" value="1"/>
</dbReference>
<dbReference type="PANTHER" id="PTHR33021:SF185">
    <property type="entry name" value="EARLY NODULIN-LIKE PROTEIN 3-RELATED"/>
    <property type="match status" value="1"/>
</dbReference>
<protein>
    <recommendedName>
        <fullName evidence="11">Phytocyanin domain-containing protein</fullName>
    </recommendedName>
</protein>
<keyword evidence="6" id="KW-1015">Disulfide bond</keyword>
<dbReference type="SUPFAM" id="SSF49503">
    <property type="entry name" value="Cupredoxins"/>
    <property type="match status" value="1"/>
</dbReference>
<comment type="caution">
    <text evidence="12">The sequence shown here is derived from an EMBL/GenBank/DDBJ whole genome shotgun (WGS) entry which is preliminary data.</text>
</comment>
<dbReference type="InterPro" id="IPR039391">
    <property type="entry name" value="Phytocyanin-like"/>
</dbReference>
<dbReference type="PANTHER" id="PTHR33021">
    <property type="entry name" value="BLUE COPPER PROTEIN"/>
    <property type="match status" value="1"/>
</dbReference>
<comment type="subcellular location">
    <subcellularLocation>
        <location evidence="1">Cell membrane</location>
        <topology evidence="1">Lipid-anchor</topology>
        <topology evidence="1">GPI-anchor</topology>
    </subcellularLocation>
</comment>